<evidence type="ECO:0000256" key="1">
    <source>
        <dbReference type="ARBA" id="ARBA00004651"/>
    </source>
</evidence>
<keyword evidence="2 10" id="KW-1003">Cell membrane</keyword>
<evidence type="ECO:0000256" key="6">
    <source>
        <dbReference type="ARBA" id="ARBA00023303"/>
    </source>
</evidence>
<keyword evidence="12" id="KW-1185">Reference proteome</keyword>
<feature type="transmembrane region" description="Helical" evidence="10">
    <location>
        <begin position="37"/>
        <end position="60"/>
    </location>
</feature>
<dbReference type="RefSeq" id="WP_188941444.1">
    <property type="nucleotide sequence ID" value="NZ_BMNA01000003.1"/>
</dbReference>
<protein>
    <recommendedName>
        <fullName evidence="10">Fluoride-specific ion channel FluC</fullName>
    </recommendedName>
</protein>
<dbReference type="HAMAP" id="MF_00454">
    <property type="entry name" value="FluC"/>
    <property type="match status" value="1"/>
</dbReference>
<dbReference type="EMBL" id="BMNA01000003">
    <property type="protein sequence ID" value="GGM00972.1"/>
    <property type="molecule type" value="Genomic_DNA"/>
</dbReference>
<comment type="activity regulation">
    <text evidence="10">Na(+) is not transported, but it plays an essential structural role and its presence is essential for fluoride channel function.</text>
</comment>
<evidence type="ECO:0000256" key="7">
    <source>
        <dbReference type="ARBA" id="ARBA00035120"/>
    </source>
</evidence>
<keyword evidence="10" id="KW-0915">Sodium</keyword>
<keyword evidence="3 10" id="KW-0812">Transmembrane</keyword>
<proteinExistence type="inferred from homology"/>
<comment type="subcellular location">
    <subcellularLocation>
        <location evidence="1 10">Cell membrane</location>
        <topology evidence="1 10">Multi-pass membrane protein</topology>
    </subcellularLocation>
</comment>
<gene>
    <name evidence="11" type="primary">crcB2</name>
    <name evidence="10" type="synonym">crcB</name>
    <name evidence="10" type="synonym">fluC</name>
    <name evidence="11" type="ORF">GCM10011594_21350</name>
</gene>
<keyword evidence="5 10" id="KW-0472">Membrane</keyword>
<feature type="transmembrane region" description="Helical" evidence="10">
    <location>
        <begin position="6"/>
        <end position="25"/>
    </location>
</feature>
<name>A0A917SVK9_9ACTN</name>
<dbReference type="Pfam" id="PF02537">
    <property type="entry name" value="CRCB"/>
    <property type="match status" value="1"/>
</dbReference>
<dbReference type="InterPro" id="IPR003691">
    <property type="entry name" value="FluC"/>
</dbReference>
<evidence type="ECO:0000256" key="8">
    <source>
        <dbReference type="ARBA" id="ARBA00035585"/>
    </source>
</evidence>
<organism evidence="11 12">
    <name type="scientific">Nakamurella endophytica</name>
    <dbReference type="NCBI Taxonomy" id="1748367"/>
    <lineage>
        <taxon>Bacteria</taxon>
        <taxon>Bacillati</taxon>
        <taxon>Actinomycetota</taxon>
        <taxon>Actinomycetes</taxon>
        <taxon>Nakamurellales</taxon>
        <taxon>Nakamurellaceae</taxon>
        <taxon>Nakamurella</taxon>
    </lineage>
</organism>
<dbReference type="GO" id="GO:0140114">
    <property type="term" value="P:cellular detoxification of fluoride"/>
    <property type="evidence" value="ECO:0007669"/>
    <property type="project" value="UniProtKB-UniRule"/>
</dbReference>
<dbReference type="PANTHER" id="PTHR28259:SF1">
    <property type="entry name" value="FLUORIDE EXPORT PROTEIN 1-RELATED"/>
    <property type="match status" value="1"/>
</dbReference>
<sequence>MTGYLWVALGAAVGAPLRYLTDRWVQRRHRSRMPWGTWVVNVAGSAVLGAVTGLVSSGLVGADVSLLLGTGLCGALTTWSTLAFETVRLAEQRAFVVSAANLASSIAVGVAAAALGRLVGSMW</sequence>
<evidence type="ECO:0000256" key="5">
    <source>
        <dbReference type="ARBA" id="ARBA00023136"/>
    </source>
</evidence>
<evidence type="ECO:0000256" key="3">
    <source>
        <dbReference type="ARBA" id="ARBA00022692"/>
    </source>
</evidence>
<reference evidence="11" key="2">
    <citation type="submission" date="2020-09" db="EMBL/GenBank/DDBJ databases">
        <authorList>
            <person name="Sun Q."/>
            <person name="Zhou Y."/>
        </authorList>
    </citation>
    <scope>NUCLEOTIDE SEQUENCE</scope>
    <source>
        <strain evidence="11">CGMCC 4.7308</strain>
    </source>
</reference>
<keyword evidence="4 10" id="KW-1133">Transmembrane helix</keyword>
<dbReference type="GO" id="GO:0046872">
    <property type="term" value="F:metal ion binding"/>
    <property type="evidence" value="ECO:0007669"/>
    <property type="project" value="UniProtKB-KW"/>
</dbReference>
<dbReference type="GO" id="GO:0005886">
    <property type="term" value="C:plasma membrane"/>
    <property type="evidence" value="ECO:0007669"/>
    <property type="project" value="UniProtKB-SubCell"/>
</dbReference>
<keyword evidence="6 10" id="KW-0407">Ion channel</keyword>
<keyword evidence="10" id="KW-0479">Metal-binding</keyword>
<evidence type="ECO:0000313" key="12">
    <source>
        <dbReference type="Proteomes" id="UP000655208"/>
    </source>
</evidence>
<accession>A0A917SVK9</accession>
<comment type="caution">
    <text evidence="11">The sequence shown here is derived from an EMBL/GenBank/DDBJ whole genome shotgun (WGS) entry which is preliminary data.</text>
</comment>
<dbReference type="AlphaFoldDB" id="A0A917SVK9"/>
<evidence type="ECO:0000256" key="9">
    <source>
        <dbReference type="ARBA" id="ARBA00049940"/>
    </source>
</evidence>
<dbReference type="GO" id="GO:0062054">
    <property type="term" value="F:fluoride channel activity"/>
    <property type="evidence" value="ECO:0007669"/>
    <property type="project" value="UniProtKB-UniRule"/>
</dbReference>
<feature type="binding site" evidence="10">
    <location>
        <position position="77"/>
    </location>
    <ligand>
        <name>Na(+)</name>
        <dbReference type="ChEBI" id="CHEBI:29101"/>
        <note>structural</note>
    </ligand>
</feature>
<comment type="function">
    <text evidence="9 10">Fluoride-specific ion channel. Important for reducing fluoride concentration in the cell, thus reducing its toxicity.</text>
</comment>
<feature type="binding site" evidence="10">
    <location>
        <position position="74"/>
    </location>
    <ligand>
        <name>Na(+)</name>
        <dbReference type="ChEBI" id="CHEBI:29101"/>
        <note>structural</note>
    </ligand>
</feature>
<evidence type="ECO:0000256" key="2">
    <source>
        <dbReference type="ARBA" id="ARBA00022475"/>
    </source>
</evidence>
<feature type="transmembrane region" description="Helical" evidence="10">
    <location>
        <begin position="94"/>
        <end position="115"/>
    </location>
</feature>
<comment type="similarity">
    <text evidence="7 10">Belongs to the fluoride channel Fluc/FEX (TC 1.A.43) family.</text>
</comment>
<dbReference type="PANTHER" id="PTHR28259">
    <property type="entry name" value="FLUORIDE EXPORT PROTEIN 1-RELATED"/>
    <property type="match status" value="1"/>
</dbReference>
<feature type="transmembrane region" description="Helical" evidence="10">
    <location>
        <begin position="66"/>
        <end position="87"/>
    </location>
</feature>
<keyword evidence="10" id="KW-0813">Transport</keyword>
<evidence type="ECO:0000313" key="11">
    <source>
        <dbReference type="EMBL" id="GGM00972.1"/>
    </source>
</evidence>
<evidence type="ECO:0000256" key="4">
    <source>
        <dbReference type="ARBA" id="ARBA00022989"/>
    </source>
</evidence>
<keyword evidence="10" id="KW-0406">Ion transport</keyword>
<evidence type="ECO:0000256" key="10">
    <source>
        <dbReference type="HAMAP-Rule" id="MF_00454"/>
    </source>
</evidence>
<comment type="catalytic activity">
    <reaction evidence="8">
        <text>fluoride(in) = fluoride(out)</text>
        <dbReference type="Rhea" id="RHEA:76159"/>
        <dbReference type="ChEBI" id="CHEBI:17051"/>
    </reaction>
    <physiologicalReaction direction="left-to-right" evidence="8">
        <dbReference type="Rhea" id="RHEA:76160"/>
    </physiologicalReaction>
</comment>
<dbReference type="Proteomes" id="UP000655208">
    <property type="component" value="Unassembled WGS sequence"/>
</dbReference>
<reference evidence="11" key="1">
    <citation type="journal article" date="2014" name="Int. J. Syst. Evol. Microbiol.">
        <title>Complete genome sequence of Corynebacterium casei LMG S-19264T (=DSM 44701T), isolated from a smear-ripened cheese.</title>
        <authorList>
            <consortium name="US DOE Joint Genome Institute (JGI-PGF)"/>
            <person name="Walter F."/>
            <person name="Albersmeier A."/>
            <person name="Kalinowski J."/>
            <person name="Ruckert C."/>
        </authorList>
    </citation>
    <scope>NUCLEOTIDE SEQUENCE</scope>
    <source>
        <strain evidence="11">CGMCC 4.7308</strain>
    </source>
</reference>